<feature type="region of interest" description="Disordered" evidence="15">
    <location>
        <begin position="984"/>
        <end position="1011"/>
    </location>
</feature>
<feature type="region of interest" description="Disordered" evidence="15">
    <location>
        <begin position="1028"/>
        <end position="1070"/>
    </location>
</feature>
<dbReference type="GO" id="GO:0003677">
    <property type="term" value="F:DNA binding"/>
    <property type="evidence" value="ECO:0007669"/>
    <property type="project" value="InterPro"/>
</dbReference>
<evidence type="ECO:0000256" key="15">
    <source>
        <dbReference type="SAM" id="MobiDB-lite"/>
    </source>
</evidence>
<keyword evidence="16" id="KW-0472">Membrane</keyword>
<evidence type="ECO:0000256" key="5">
    <source>
        <dbReference type="ARBA" id="ARBA00012763"/>
    </source>
</evidence>
<keyword evidence="8" id="KW-0479">Metal-binding</keyword>
<comment type="function">
    <text evidence="2">Catalyzes the first step of the osmoprotectant glycine betaine synthesis.</text>
</comment>
<dbReference type="PANTHER" id="PTHR43756:SF5">
    <property type="entry name" value="CHOLINE MONOOXYGENASE, CHLOROPLASTIC"/>
    <property type="match status" value="1"/>
</dbReference>
<dbReference type="SUPFAM" id="SSF55961">
    <property type="entry name" value="Bet v1-like"/>
    <property type="match status" value="1"/>
</dbReference>
<comment type="pathway">
    <text evidence="3">Amine and polyamine biosynthesis; betaine biosynthesis via choline pathway; betaine aldehyde from choline (monooxygenase route): step 1/1.</text>
</comment>
<evidence type="ECO:0000256" key="11">
    <source>
        <dbReference type="ARBA" id="ARBA00023014"/>
    </source>
</evidence>
<dbReference type="PROSITE" id="PS51296">
    <property type="entry name" value="RIESKE"/>
    <property type="match status" value="1"/>
</dbReference>
<dbReference type="EMBL" id="JAGTJQ010000010">
    <property type="protein sequence ID" value="KAH7021324.1"/>
    <property type="molecule type" value="Genomic_DNA"/>
</dbReference>
<evidence type="ECO:0000256" key="4">
    <source>
        <dbReference type="ARBA" id="ARBA00010848"/>
    </source>
</evidence>
<keyword evidence="16" id="KW-1133">Transmembrane helix</keyword>
<evidence type="ECO:0000256" key="13">
    <source>
        <dbReference type="ARBA" id="ARBA00023242"/>
    </source>
</evidence>
<keyword evidence="13" id="KW-0539">Nucleus</keyword>
<evidence type="ECO:0000313" key="19">
    <source>
        <dbReference type="Proteomes" id="UP000756346"/>
    </source>
</evidence>
<dbReference type="Proteomes" id="UP000756346">
    <property type="component" value="Unassembled WGS sequence"/>
</dbReference>
<dbReference type="CDD" id="cd12148">
    <property type="entry name" value="fungal_TF_MHR"/>
    <property type="match status" value="1"/>
</dbReference>
<evidence type="ECO:0000256" key="2">
    <source>
        <dbReference type="ARBA" id="ARBA00002149"/>
    </source>
</evidence>
<evidence type="ECO:0000256" key="8">
    <source>
        <dbReference type="ARBA" id="ARBA00022723"/>
    </source>
</evidence>
<evidence type="ECO:0000256" key="7">
    <source>
        <dbReference type="ARBA" id="ARBA00022714"/>
    </source>
</evidence>
<gene>
    <name evidence="18" type="ORF">B0I36DRAFT_353994</name>
</gene>
<dbReference type="GO" id="GO:0051537">
    <property type="term" value="F:2 iron, 2 sulfur cluster binding"/>
    <property type="evidence" value="ECO:0007669"/>
    <property type="project" value="UniProtKB-KW"/>
</dbReference>
<name>A0A9P8XZD4_9PEZI</name>
<keyword evidence="9" id="KW-0560">Oxidoreductase</keyword>
<dbReference type="PRINTS" id="PR00090">
    <property type="entry name" value="RNGDIOXGNASE"/>
</dbReference>
<feature type="compositionally biased region" description="Low complexity" evidence="15">
    <location>
        <begin position="1082"/>
        <end position="1097"/>
    </location>
</feature>
<evidence type="ECO:0000256" key="12">
    <source>
        <dbReference type="ARBA" id="ARBA00023027"/>
    </source>
</evidence>
<keyword evidence="12" id="KW-0520">NAD</keyword>
<dbReference type="AlphaFoldDB" id="A0A9P8XZD4"/>
<evidence type="ECO:0000256" key="9">
    <source>
        <dbReference type="ARBA" id="ARBA00023002"/>
    </source>
</evidence>
<keyword evidence="7" id="KW-0001">2Fe-2S</keyword>
<dbReference type="InterPro" id="IPR001663">
    <property type="entry name" value="Rng_hydr_dOase-A"/>
</dbReference>
<evidence type="ECO:0000256" key="3">
    <source>
        <dbReference type="ARBA" id="ARBA00004866"/>
    </source>
</evidence>
<comment type="similarity">
    <text evidence="4">Belongs to the choline monooxygenase family.</text>
</comment>
<dbReference type="GO" id="GO:0019133">
    <property type="term" value="F:choline monooxygenase activity"/>
    <property type="evidence" value="ECO:0007669"/>
    <property type="project" value="UniProtKB-EC"/>
</dbReference>
<dbReference type="GeneID" id="70186805"/>
<dbReference type="EC" id="1.14.15.7" evidence="5"/>
<dbReference type="Pfam" id="PF04082">
    <property type="entry name" value="Fungal_trans"/>
    <property type="match status" value="1"/>
</dbReference>
<protein>
    <recommendedName>
        <fullName evidence="6">Choline monooxygenase, chloroplastic</fullName>
        <ecNumber evidence="5">1.14.15.7</ecNumber>
    </recommendedName>
</protein>
<dbReference type="PROSITE" id="PS00570">
    <property type="entry name" value="RING_HYDROXYL_ALPHA"/>
    <property type="match status" value="1"/>
</dbReference>
<evidence type="ECO:0000259" key="17">
    <source>
        <dbReference type="PROSITE" id="PS51296"/>
    </source>
</evidence>
<dbReference type="CDD" id="cd00680">
    <property type="entry name" value="RHO_alpha_C"/>
    <property type="match status" value="1"/>
</dbReference>
<dbReference type="InterPro" id="IPR007219">
    <property type="entry name" value="XnlR_reg_dom"/>
</dbReference>
<comment type="cofactor">
    <cofactor evidence="1">
        <name>Fe cation</name>
        <dbReference type="ChEBI" id="CHEBI:24875"/>
    </cofactor>
</comment>
<feature type="domain" description="Rieske" evidence="17">
    <location>
        <begin position="77"/>
        <end position="163"/>
    </location>
</feature>
<dbReference type="InterPro" id="IPR015879">
    <property type="entry name" value="Ring_hydroxy_dOase_asu_C_dom"/>
</dbReference>
<proteinExistence type="inferred from homology"/>
<feature type="region of interest" description="Disordered" evidence="15">
    <location>
        <begin position="691"/>
        <end position="724"/>
    </location>
</feature>
<dbReference type="OrthoDB" id="426882at2759"/>
<dbReference type="Gene3D" id="3.90.380.10">
    <property type="entry name" value="Naphthalene 1,2-dioxygenase Alpha Subunit, Chain A, domain 1"/>
    <property type="match status" value="2"/>
</dbReference>
<dbReference type="GO" id="GO:0008270">
    <property type="term" value="F:zinc ion binding"/>
    <property type="evidence" value="ECO:0007669"/>
    <property type="project" value="InterPro"/>
</dbReference>
<accession>A0A9P8XZD4</accession>
<dbReference type="Pfam" id="PF00355">
    <property type="entry name" value="Rieske"/>
    <property type="match status" value="1"/>
</dbReference>
<dbReference type="RefSeq" id="XP_046007525.1">
    <property type="nucleotide sequence ID" value="XM_046157259.1"/>
</dbReference>
<reference evidence="18" key="1">
    <citation type="journal article" date="2021" name="Nat. Commun.">
        <title>Genetic determinants of endophytism in the Arabidopsis root mycobiome.</title>
        <authorList>
            <person name="Mesny F."/>
            <person name="Miyauchi S."/>
            <person name="Thiergart T."/>
            <person name="Pickel B."/>
            <person name="Atanasova L."/>
            <person name="Karlsson M."/>
            <person name="Huettel B."/>
            <person name="Barry K.W."/>
            <person name="Haridas S."/>
            <person name="Chen C."/>
            <person name="Bauer D."/>
            <person name="Andreopoulos W."/>
            <person name="Pangilinan J."/>
            <person name="LaButti K."/>
            <person name="Riley R."/>
            <person name="Lipzen A."/>
            <person name="Clum A."/>
            <person name="Drula E."/>
            <person name="Henrissat B."/>
            <person name="Kohler A."/>
            <person name="Grigoriev I.V."/>
            <person name="Martin F.M."/>
            <person name="Hacquard S."/>
        </authorList>
    </citation>
    <scope>NUCLEOTIDE SEQUENCE</scope>
    <source>
        <strain evidence="18">MPI-CAGE-CH-0230</strain>
    </source>
</reference>
<dbReference type="GO" id="GO:0006351">
    <property type="term" value="P:DNA-templated transcription"/>
    <property type="evidence" value="ECO:0007669"/>
    <property type="project" value="InterPro"/>
</dbReference>
<evidence type="ECO:0000256" key="14">
    <source>
        <dbReference type="ARBA" id="ARBA00049097"/>
    </source>
</evidence>
<evidence type="ECO:0000313" key="18">
    <source>
        <dbReference type="EMBL" id="KAH7021324.1"/>
    </source>
</evidence>
<keyword evidence="16" id="KW-0812">Transmembrane</keyword>
<comment type="catalytic activity">
    <reaction evidence="14">
        <text>choline + 2 reduced [2Fe-2S]-[ferredoxin] + O2 + 2 H(+) = betaine aldehyde hydrate + 2 oxidized [2Fe-2S]-[ferredoxin] + H2O</text>
        <dbReference type="Rhea" id="RHEA:17769"/>
        <dbReference type="Rhea" id="RHEA-COMP:10000"/>
        <dbReference type="Rhea" id="RHEA-COMP:10001"/>
        <dbReference type="ChEBI" id="CHEBI:15354"/>
        <dbReference type="ChEBI" id="CHEBI:15377"/>
        <dbReference type="ChEBI" id="CHEBI:15378"/>
        <dbReference type="ChEBI" id="CHEBI:15379"/>
        <dbReference type="ChEBI" id="CHEBI:15870"/>
        <dbReference type="ChEBI" id="CHEBI:33737"/>
        <dbReference type="ChEBI" id="CHEBI:33738"/>
        <dbReference type="EC" id="1.14.15.7"/>
    </reaction>
</comment>
<dbReference type="InterPro" id="IPR015881">
    <property type="entry name" value="ARHD_Rieske_2Fe_2S"/>
</dbReference>
<dbReference type="Gene3D" id="2.102.10.10">
    <property type="entry name" value="Rieske [2Fe-2S] iron-sulphur domain"/>
    <property type="match status" value="1"/>
</dbReference>
<comment type="caution">
    <text evidence="18">The sequence shown here is derived from an EMBL/GenBank/DDBJ whole genome shotgun (WGS) entry which is preliminary data.</text>
</comment>
<feature type="transmembrane region" description="Helical" evidence="16">
    <location>
        <begin position="12"/>
        <end position="36"/>
    </location>
</feature>
<organism evidence="18 19">
    <name type="scientific">Microdochium trichocladiopsis</name>
    <dbReference type="NCBI Taxonomy" id="1682393"/>
    <lineage>
        <taxon>Eukaryota</taxon>
        <taxon>Fungi</taxon>
        <taxon>Dikarya</taxon>
        <taxon>Ascomycota</taxon>
        <taxon>Pezizomycotina</taxon>
        <taxon>Sordariomycetes</taxon>
        <taxon>Xylariomycetidae</taxon>
        <taxon>Xylariales</taxon>
        <taxon>Microdochiaceae</taxon>
        <taxon>Microdochium</taxon>
    </lineage>
</organism>
<evidence type="ECO:0000256" key="16">
    <source>
        <dbReference type="SAM" id="Phobius"/>
    </source>
</evidence>
<feature type="compositionally biased region" description="Low complexity" evidence="15">
    <location>
        <begin position="514"/>
        <end position="524"/>
    </location>
</feature>
<dbReference type="CDD" id="cd03469">
    <property type="entry name" value="Rieske_RO_Alpha_N"/>
    <property type="match status" value="1"/>
</dbReference>
<dbReference type="PANTHER" id="PTHR43756">
    <property type="entry name" value="CHOLINE MONOOXYGENASE, CHLOROPLASTIC"/>
    <property type="match status" value="1"/>
</dbReference>
<dbReference type="InterPro" id="IPR036922">
    <property type="entry name" value="Rieske_2Fe-2S_sf"/>
</dbReference>
<dbReference type="Pfam" id="PF00848">
    <property type="entry name" value="Ring_hydroxyl_A"/>
    <property type="match status" value="1"/>
</dbReference>
<dbReference type="InterPro" id="IPR017941">
    <property type="entry name" value="Rieske_2Fe-2S"/>
</dbReference>
<feature type="region of interest" description="Disordered" evidence="15">
    <location>
        <begin position="1082"/>
        <end position="1101"/>
    </location>
</feature>
<dbReference type="SUPFAM" id="SSF50022">
    <property type="entry name" value="ISP domain"/>
    <property type="match status" value="1"/>
</dbReference>
<keyword evidence="10" id="KW-0408">Iron</keyword>
<keyword evidence="19" id="KW-1185">Reference proteome</keyword>
<sequence length="1156" mass="130865">MLDLLTTNWPRLVAFTVSASVIGMILSYFSSFTSFFTTTKASKNAPKDAVRALPGSWYISEEMYQLERRAIFSKRWLLTTHKARLAKNGDWLRYEVAGYSFVIAKDRTGAINAFHNICRHRAYPVVTADQGNNSILACKYHNWSYTLSGKLTKAPEYQELEGFDKSKNGLFPIHVHIDRNGFVWVNLEAKEKPTIAWNDDYERIDEQERFKAYNFEDYVFDHTWEMAGDYNWKILADNYNECYHCPTTHPDIVNVADLDAYAVNTDKAFIQHLGNPTPEQIADGFNVAATYYFPNASMNVSPHFFFMQRFVPKGPNKSVMAYEVYRNKNSSDEDFDKINQIYKRIMSEDKHLCAAAQANINAGIFVNGELHPRLEQGPLFFQNVVRQSVVAHHKSEQKAGKEIWPARQVMPGNKGGQVSEKDMDVCSSIGASCAAGRKDLECLASVPGSVGFDDDCVDRRRDERLAKLEEKLDRILNREVGNDNTPRPRPGKEVAAGGDSDRSFSMSPQRERSSSISHTSPVVSEGTASYGRPANPDITRAIQIYFQRCHRQPIWCFEREDVRDQASLPDELIYSILALTSRFFSLRRTQFQRYGNDARRLIMLRLANGSVALPTIESLCLLAYSSFTDANISLGQFYLGLAGQLCQSAMLDNVSLYTARDPQNERKKRLFWSLQLLEHFYGKETGRLCNMREIGRPTDPSSSETPGADGPQSPRPPSLPKDDLGFGMGPDEPGIWNTGAYLGWIWSRVRKYVADCTQNILKEPWRHDSMYARVSSDFMETENRIPMCHRYDSIKFYERDVGEVKRNHDYWAPWLKEQMTYHIVPTVLNHPFLYIVAAQHNPNLAIPNTFWKRSSELALIHATWIVRIIDMIVEKQVPLTDPFFGHVAAIAATVHLYYCCAAAARLKEKSHTDFAKCRKFLQGFLPFSPACVALDRNLDRMTRIAASGSEEMDVHEWVPSRIYLSIPLMWDVLQFNCSSESQDPSMGAMGDLLDPSLAPPPHKLSGRPELSEEDSILEILVASSPEITVDTRDGGQDAPSFSWKAPPRISPMATPRTASRNNTSGSTSSMMMGVTNTTTTFVPPHTQPQQQQQQQPTDNLTFNTTPWLYADPSQVLSLGDMAQWNDPSSSQNNVGQSRGGAAPWWEEGTFNNAMFR</sequence>
<evidence type="ECO:0000256" key="10">
    <source>
        <dbReference type="ARBA" id="ARBA00023004"/>
    </source>
</evidence>
<evidence type="ECO:0000256" key="1">
    <source>
        <dbReference type="ARBA" id="ARBA00001962"/>
    </source>
</evidence>
<keyword evidence="11" id="KW-0411">Iron-sulfur</keyword>
<dbReference type="GO" id="GO:0005506">
    <property type="term" value="F:iron ion binding"/>
    <property type="evidence" value="ECO:0007669"/>
    <property type="project" value="InterPro"/>
</dbReference>
<evidence type="ECO:0000256" key="6">
    <source>
        <dbReference type="ARBA" id="ARBA00014931"/>
    </source>
</evidence>
<feature type="region of interest" description="Disordered" evidence="15">
    <location>
        <begin position="477"/>
        <end position="531"/>
    </location>
</feature>